<accession>A0ABS8RCN2</accession>
<dbReference type="NCBIfam" id="TIGR01641">
    <property type="entry name" value="phageSPP1_gp7"/>
    <property type="match status" value="1"/>
</dbReference>
<proteinExistence type="predicted"/>
<dbReference type="Proteomes" id="UP001200032">
    <property type="component" value="Unassembled WGS sequence"/>
</dbReference>
<gene>
    <name evidence="2" type="ORF">LTY59_06085</name>
</gene>
<evidence type="ECO:0000313" key="3">
    <source>
        <dbReference type="Proteomes" id="UP001200032"/>
    </source>
</evidence>
<dbReference type="RefSeq" id="WP_231795723.1">
    <property type="nucleotide sequence ID" value="NZ_JAJPDJ010000060.1"/>
</dbReference>
<dbReference type="InterPro" id="IPR006528">
    <property type="entry name" value="Phage_head_morphogenesis_dom"/>
</dbReference>
<organism evidence="2 3">
    <name type="scientific">Limosilactobacillus balticus</name>
    <dbReference type="NCBI Taxonomy" id="2759747"/>
    <lineage>
        <taxon>Bacteria</taxon>
        <taxon>Bacillati</taxon>
        <taxon>Bacillota</taxon>
        <taxon>Bacilli</taxon>
        <taxon>Lactobacillales</taxon>
        <taxon>Lactobacillaceae</taxon>
        <taxon>Limosilactobacillus</taxon>
    </lineage>
</organism>
<comment type="caution">
    <text evidence="2">The sequence shown here is derived from an EMBL/GenBank/DDBJ whole genome shotgun (WGS) entry which is preliminary data.</text>
</comment>
<name>A0ABS8RCN2_9LACO</name>
<feature type="domain" description="Phage head morphogenesis" evidence="1">
    <location>
        <begin position="180"/>
        <end position="290"/>
    </location>
</feature>
<dbReference type="Pfam" id="PF04233">
    <property type="entry name" value="Phage_Mu_F"/>
    <property type="match status" value="1"/>
</dbReference>
<dbReference type="EMBL" id="JAJPDJ010000060">
    <property type="protein sequence ID" value="MCD7138787.1"/>
    <property type="molecule type" value="Genomic_DNA"/>
</dbReference>
<keyword evidence="3" id="KW-1185">Reference proteome</keyword>
<evidence type="ECO:0000259" key="1">
    <source>
        <dbReference type="Pfam" id="PF04233"/>
    </source>
</evidence>
<sequence length="298" mass="34202">MLSKKQMRQIIKKVYGPNDKYGKQIERLYKRANRQIKGEISTFIRSRVNWSGIPSKDDLEDVREELERLSTNSSILPLVAVYLTSLTKGHPKVSDVETARIAIPLLNVAKVQHRQMQQIKEDVPYHVAQASINQHQVTPHLHRLPNNYNTMLQKQVSSSVRQRDQVTNNINRDIKQTIDRVRNVVQEAAHSPKDNLNWAKQIDRVLTGDHVSGGASSRAKMIIRTQSCKELNKDTVADFKTRKVKKYRFLSLEGPTTCKECSSMDGNVYDVDDAEEGVNLPPMHPNCQCWIQEFEDEE</sequence>
<reference evidence="2 3" key="1">
    <citation type="submission" date="2021-12" db="EMBL/GenBank/DDBJ databases">
        <title>A phylogenomic analysis of Limosilactobacillus reuteri reveals ancient and stable evolutionary relationships with rodents and birds and zoonotic transmission to humans.</title>
        <authorList>
            <person name="Li F."/>
            <person name="Li X."/>
            <person name="Cheng C."/>
            <person name="Tollenaar S."/>
            <person name="Zhang J.S."/>
            <person name="Simpson D."/>
            <person name="Tasseva G."/>
            <person name="Perez-Munoz M.E."/>
            <person name="Frese S."/>
            <person name="Gaenzle M.G."/>
            <person name="Walter J."/>
            <person name="Zheng J."/>
        </authorList>
    </citation>
    <scope>NUCLEOTIDE SEQUENCE [LARGE SCALE GENOMIC DNA]</scope>
    <source>
        <strain evidence="2 3">WF-AF5-A</strain>
    </source>
</reference>
<evidence type="ECO:0000313" key="2">
    <source>
        <dbReference type="EMBL" id="MCD7138787.1"/>
    </source>
</evidence>
<protein>
    <submittedName>
        <fullName evidence="2">Minor capsid protein</fullName>
    </submittedName>
</protein>